<evidence type="ECO:0000259" key="2">
    <source>
        <dbReference type="Pfam" id="PF01106"/>
    </source>
</evidence>
<keyword evidence="4" id="KW-1185">Reference proteome</keyword>
<comment type="caution">
    <text evidence="3">The sequence shown here is derived from an EMBL/GenBank/DDBJ whole genome shotgun (WGS) entry which is preliminary data.</text>
</comment>
<evidence type="ECO:0000256" key="1">
    <source>
        <dbReference type="ARBA" id="ARBA00049958"/>
    </source>
</evidence>
<dbReference type="Pfam" id="PF01106">
    <property type="entry name" value="NifU"/>
    <property type="match status" value="1"/>
</dbReference>
<dbReference type="Gene3D" id="3.30.300.130">
    <property type="entry name" value="Fe-S cluster assembly (FSCA)"/>
    <property type="match status" value="1"/>
</dbReference>
<dbReference type="Proteomes" id="UP000654345">
    <property type="component" value="Unassembled WGS sequence"/>
</dbReference>
<proteinExistence type="predicted"/>
<dbReference type="SUPFAM" id="SSF117916">
    <property type="entry name" value="Fe-S cluster assembly (FSCA) domain-like"/>
    <property type="match status" value="1"/>
</dbReference>
<reference evidence="3 4" key="1">
    <citation type="journal article" date="2021" name="Int. J. Syst. Evol. Microbiol.">
        <title>Reticulibacter mediterranei gen. nov., sp. nov., within the new family Reticulibacteraceae fam. nov., and Ktedonospora formicarum gen. nov., sp. nov., Ktedonobacter robiniae sp. nov., Dictyobacter formicarum sp. nov. and Dictyobacter arantiisoli sp. nov., belonging to the class Ktedonobacteria.</title>
        <authorList>
            <person name="Yabe S."/>
            <person name="Zheng Y."/>
            <person name="Wang C.M."/>
            <person name="Sakai Y."/>
            <person name="Abe K."/>
            <person name="Yokota A."/>
            <person name="Donadio S."/>
            <person name="Cavaletti L."/>
            <person name="Monciardini P."/>
        </authorList>
    </citation>
    <scope>NUCLEOTIDE SEQUENCE [LARGE SCALE GENOMIC DNA]</scope>
    <source>
        <strain evidence="3 4">SOSP1-30</strain>
    </source>
</reference>
<gene>
    <name evidence="3" type="ORF">KSB_39140</name>
</gene>
<evidence type="ECO:0000313" key="3">
    <source>
        <dbReference type="EMBL" id="GHO55439.1"/>
    </source>
</evidence>
<protein>
    <recommendedName>
        <fullName evidence="2">NIF system FeS cluster assembly NifU C-terminal domain-containing protein</fullName>
    </recommendedName>
</protein>
<dbReference type="EMBL" id="BNJG01000001">
    <property type="protein sequence ID" value="GHO55439.1"/>
    <property type="molecule type" value="Genomic_DNA"/>
</dbReference>
<feature type="domain" description="NIF system FeS cluster assembly NifU C-terminal" evidence="2">
    <location>
        <begin position="94"/>
        <end position="158"/>
    </location>
</feature>
<evidence type="ECO:0000313" key="4">
    <source>
        <dbReference type="Proteomes" id="UP000654345"/>
    </source>
</evidence>
<dbReference type="InterPro" id="IPR001075">
    <property type="entry name" value="NIF_FeS_clus_asmbl_NifU_C"/>
</dbReference>
<comment type="function">
    <text evidence="1">May be involved in the formation or repair of [Fe-S] clusters present in iron-sulfur proteins.</text>
</comment>
<organism evidence="3 4">
    <name type="scientific">Ktedonobacter robiniae</name>
    <dbReference type="NCBI Taxonomy" id="2778365"/>
    <lineage>
        <taxon>Bacteria</taxon>
        <taxon>Bacillati</taxon>
        <taxon>Chloroflexota</taxon>
        <taxon>Ktedonobacteria</taxon>
        <taxon>Ktedonobacterales</taxon>
        <taxon>Ktedonobacteraceae</taxon>
        <taxon>Ktedonobacter</taxon>
    </lineage>
</organism>
<dbReference type="RefSeq" id="WP_201372028.1">
    <property type="nucleotide sequence ID" value="NZ_BNJG01000001.1"/>
</dbReference>
<name>A0ABQ3URL7_9CHLR</name>
<dbReference type="InterPro" id="IPR034904">
    <property type="entry name" value="FSCA_dom_sf"/>
</dbReference>
<accession>A0ABQ3URL7</accession>
<sequence length="188" mass="21172">MQQHLQEHQRRAERIETLLQEVAQFRDQQARETTEELVQLLLDLYGEGLARLLDIARRAQSTGDALVGRFAQDELLASLLLLHGLHPLDLETRVRQALDKLQTTLGPRGGTLDLLKIEGARAYLVLNGKHSSCPSSNASLTAKIEQAVHEVAPELEEILIEQNNHHKATMPVTFVPRQRQKKSTREAL</sequence>